<dbReference type="Proteomes" id="UP001162741">
    <property type="component" value="Chromosome"/>
</dbReference>
<gene>
    <name evidence="1" type="ORF">MKQ68_18895</name>
</gene>
<sequence>MERKIVTLGADKYYVDIEQDALIKVNNPTEIRRFSEIDYTDEGYIVDGHHLPHLVRIDPEGMAAKYGVPIGDIQAKTDYDIIVNHDLVERRIRLGAQPILDISGHDFFVNLNAGYLEPKGVFTTRGISLDNIDNQENGDGTAHAFCYNPKTFTDQYVDERTLIDVPKDVVLIEIPFFWKLDPYGWSREHHVDLKEAFRQLPPQEKFVARMVPWEEIGLQEIIDENRKRLKLPPMDITAKLESLRKKEEKKYEKTKRKGKRP</sequence>
<dbReference type="RefSeq" id="WP_264280469.1">
    <property type="nucleotide sequence ID" value="NZ_CP107006.1"/>
</dbReference>
<evidence type="ECO:0000313" key="2">
    <source>
        <dbReference type="Proteomes" id="UP001162741"/>
    </source>
</evidence>
<reference evidence="1" key="1">
    <citation type="submission" date="2022-10" db="EMBL/GenBank/DDBJ databases">
        <title>Chitinophaga sp. nov., isolated from soil.</title>
        <authorList>
            <person name="Jeon C.O."/>
        </authorList>
    </citation>
    <scope>NUCLEOTIDE SEQUENCE</scope>
    <source>
        <strain evidence="1">R8</strain>
    </source>
</reference>
<proteinExistence type="predicted"/>
<name>A0ABY6IY14_9BACT</name>
<keyword evidence="2" id="KW-1185">Reference proteome</keyword>
<protein>
    <submittedName>
        <fullName evidence="1">Uncharacterized protein</fullName>
    </submittedName>
</protein>
<dbReference type="EMBL" id="CP107006">
    <property type="protein sequence ID" value="UYQ92158.1"/>
    <property type="molecule type" value="Genomic_DNA"/>
</dbReference>
<evidence type="ECO:0000313" key="1">
    <source>
        <dbReference type="EMBL" id="UYQ92158.1"/>
    </source>
</evidence>
<accession>A0ABY6IY14</accession>
<organism evidence="1 2">
    <name type="scientific">Chitinophaga horti</name>
    <dbReference type="NCBI Taxonomy" id="2920382"/>
    <lineage>
        <taxon>Bacteria</taxon>
        <taxon>Pseudomonadati</taxon>
        <taxon>Bacteroidota</taxon>
        <taxon>Chitinophagia</taxon>
        <taxon>Chitinophagales</taxon>
        <taxon>Chitinophagaceae</taxon>
        <taxon>Chitinophaga</taxon>
    </lineage>
</organism>